<evidence type="ECO:0000256" key="5">
    <source>
        <dbReference type="ARBA" id="ARBA00022597"/>
    </source>
</evidence>
<accession>A0A412PKW2</accession>
<organism evidence="14 15">
    <name type="scientific">Streptococcus anginosus</name>
    <dbReference type="NCBI Taxonomy" id="1328"/>
    <lineage>
        <taxon>Bacteria</taxon>
        <taxon>Bacillati</taxon>
        <taxon>Bacillota</taxon>
        <taxon>Bacilli</taxon>
        <taxon>Lactobacillales</taxon>
        <taxon>Streptococcaceae</taxon>
        <taxon>Streptococcus</taxon>
        <taxon>Streptococcus anginosus group</taxon>
    </lineage>
</organism>
<evidence type="ECO:0000256" key="6">
    <source>
        <dbReference type="ARBA" id="ARBA00022692"/>
    </source>
</evidence>
<keyword evidence="7 9" id="KW-1133">Transmembrane helix</keyword>
<evidence type="ECO:0000256" key="2">
    <source>
        <dbReference type="ARBA" id="ARBA00009047"/>
    </source>
</evidence>
<evidence type="ECO:0000256" key="8">
    <source>
        <dbReference type="ARBA" id="ARBA00023136"/>
    </source>
</evidence>
<feature type="transmembrane region" description="Helical" evidence="9">
    <location>
        <begin position="400"/>
        <end position="424"/>
    </location>
</feature>
<dbReference type="Proteomes" id="UP001208853">
    <property type="component" value="Unassembled WGS sequence"/>
</dbReference>
<evidence type="ECO:0000256" key="4">
    <source>
        <dbReference type="ARBA" id="ARBA00022475"/>
    </source>
</evidence>
<evidence type="ECO:0000256" key="9">
    <source>
        <dbReference type="RuleBase" id="RU363032"/>
    </source>
</evidence>
<evidence type="ECO:0000256" key="10">
    <source>
        <dbReference type="RuleBase" id="RU367050"/>
    </source>
</evidence>
<dbReference type="Proteomes" id="UP000284046">
    <property type="component" value="Unassembled WGS sequence"/>
</dbReference>
<dbReference type="AlphaFoldDB" id="A0A412PKW2"/>
<keyword evidence="6 9" id="KW-0812">Transmembrane</keyword>
<keyword evidence="3 9" id="KW-0813">Transport</keyword>
<comment type="function">
    <text evidence="10">Part of the ABC transporter complex MalEFGK involved in maltose/maltodextrin import. Probably responsible for the translocation of the substrate across the membrane.</text>
</comment>
<protein>
    <recommendedName>
        <fullName evidence="10">Maltose/maltodextrin transport system permease protein</fullName>
    </recommendedName>
</protein>
<dbReference type="PANTHER" id="PTHR47314">
    <property type="entry name" value="MALTOSE/MALTODEXTRIN TRANSPORT SYSTEM PERMEASE PROTEIN MALF"/>
    <property type="match status" value="1"/>
</dbReference>
<evidence type="ECO:0000259" key="11">
    <source>
        <dbReference type="PROSITE" id="PS50928"/>
    </source>
</evidence>
<feature type="transmembrane region" description="Helical" evidence="9">
    <location>
        <begin position="341"/>
        <end position="369"/>
    </location>
</feature>
<keyword evidence="5 10" id="KW-0762">Sugar transport</keyword>
<evidence type="ECO:0000313" key="13">
    <source>
        <dbReference type="EMBL" id="MCW1072577.1"/>
    </source>
</evidence>
<keyword evidence="4 10" id="KW-1003">Cell membrane</keyword>
<dbReference type="EMBL" id="JAPAIK010000036">
    <property type="protein sequence ID" value="MCW1072577.1"/>
    <property type="molecule type" value="Genomic_DNA"/>
</dbReference>
<dbReference type="Pfam" id="PF00528">
    <property type="entry name" value="BPD_transp_1"/>
    <property type="match status" value="1"/>
</dbReference>
<comment type="subcellular location">
    <subcellularLocation>
        <location evidence="1 9">Cell membrane</location>
        <topology evidence="1 9">Multi-pass membrane protein</topology>
    </subcellularLocation>
</comment>
<reference evidence="14 15" key="1">
    <citation type="submission" date="2018-08" db="EMBL/GenBank/DDBJ databases">
        <title>A genome reference for cultivated species of the human gut microbiota.</title>
        <authorList>
            <person name="Zou Y."/>
            <person name="Xue W."/>
            <person name="Luo G."/>
        </authorList>
    </citation>
    <scope>NUCLEOTIDE SEQUENCE [LARGE SCALE GENOMIC DNA]</scope>
    <source>
        <strain evidence="14 15">AF18-38</strain>
    </source>
</reference>
<feature type="domain" description="ABC transmembrane type-1" evidence="11">
    <location>
        <begin position="202"/>
        <end position="422"/>
    </location>
</feature>
<feature type="transmembrane region" description="Helical" evidence="9">
    <location>
        <begin position="37"/>
        <end position="55"/>
    </location>
</feature>
<keyword evidence="8 9" id="KW-0472">Membrane</keyword>
<evidence type="ECO:0000313" key="16">
    <source>
        <dbReference type="Proteomes" id="UP001526076"/>
    </source>
</evidence>
<dbReference type="PANTHER" id="PTHR47314:SF1">
    <property type="entry name" value="MALTOSE_MALTODEXTRIN TRANSPORT SYSTEM PERMEASE PROTEIN MALF"/>
    <property type="match status" value="1"/>
</dbReference>
<feature type="transmembrane region" description="Helical" evidence="9">
    <location>
        <begin position="206"/>
        <end position="228"/>
    </location>
</feature>
<feature type="transmembrane region" description="Helical" evidence="9">
    <location>
        <begin position="138"/>
        <end position="164"/>
    </location>
</feature>
<sequence length="436" mass="49615">MWEKNLKSFKESTFKTKLSFICMGVGQFLYGQKIKGCLFFLIELLYLFYFISRGWKDITDFFTLGTEETDTWLGIQGDNSIIILLMGILSFLFLSVFICLYILNVKDCLQIERMVKKGKKLPNFREELAILTDKNFPAFVLFLPVLGVLLFSVLPILFMILIAFTNYGGKVVPPMLVDWVGLANFVKIISLSQFAPTFFKILSWNVIWGVLSTFLNYFGGIGLALLFTNKRVKGQTLWRAFPILAYAIPGFISLLAFKFMFSYGGPINQLIQQFGHKAIGFLDVDAKWSARFIGLLVNAWIGIPSIMLLVTGMLANRDESLYEASRIDGANKWMQFRKITLPYILTATTPVLIGQFVGNFNNFGIFYFLRGSLYLKNYFLASDTDLLINWLYNLSIDNNYYSIGASISLIIFLITSAISLTVYVRTSSYKEGGRFS</sequence>
<evidence type="ECO:0000256" key="7">
    <source>
        <dbReference type="ARBA" id="ARBA00022989"/>
    </source>
</evidence>
<dbReference type="GO" id="GO:0042956">
    <property type="term" value="P:maltodextrin transmembrane transport"/>
    <property type="evidence" value="ECO:0007669"/>
    <property type="project" value="TreeGrafter"/>
</dbReference>
<dbReference type="RefSeq" id="WP_024052608.1">
    <property type="nucleotide sequence ID" value="NZ_CP118029.1"/>
</dbReference>
<comment type="similarity">
    <text evidence="2 10">Belongs to the binding-protein-dependent transport system permease family. MalFG subfamily.</text>
</comment>
<dbReference type="GO" id="GO:0015423">
    <property type="term" value="F:ABC-type maltose transporter activity"/>
    <property type="evidence" value="ECO:0007669"/>
    <property type="project" value="TreeGrafter"/>
</dbReference>
<evidence type="ECO:0000256" key="3">
    <source>
        <dbReference type="ARBA" id="ARBA00022448"/>
    </source>
</evidence>
<keyword evidence="16" id="KW-1185">Reference proteome</keyword>
<name>A0A412PKW2_STRAP</name>
<evidence type="ECO:0000256" key="1">
    <source>
        <dbReference type="ARBA" id="ARBA00004651"/>
    </source>
</evidence>
<reference evidence="12 16" key="2">
    <citation type="submission" date="2022-10" db="EMBL/GenBank/DDBJ databases">
        <title>Comparative genomic study of S. anginosus.</title>
        <authorList>
            <person name="Prasad A."/>
            <person name="Ene A."/>
            <person name="Jablonska S."/>
            <person name="Du J."/>
            <person name="Wolfe A.J."/>
            <person name="Putonti C."/>
        </authorList>
    </citation>
    <scope>NUCLEOTIDE SEQUENCE</scope>
    <source>
        <strain evidence="13">UMB6888</strain>
        <strain evidence="12 16">UMB9231</strain>
    </source>
</reference>
<evidence type="ECO:0000313" key="14">
    <source>
        <dbReference type="EMBL" id="RGT59225.1"/>
    </source>
</evidence>
<dbReference type="SUPFAM" id="SSF161098">
    <property type="entry name" value="MetI-like"/>
    <property type="match status" value="1"/>
</dbReference>
<feature type="transmembrane region" description="Helical" evidence="9">
    <location>
        <begin position="240"/>
        <end position="261"/>
    </location>
</feature>
<dbReference type="CDD" id="cd06261">
    <property type="entry name" value="TM_PBP2"/>
    <property type="match status" value="1"/>
</dbReference>
<dbReference type="InterPro" id="IPR035906">
    <property type="entry name" value="MetI-like_sf"/>
</dbReference>
<proteinExistence type="inferred from homology"/>
<feature type="transmembrane region" description="Helical" evidence="9">
    <location>
        <begin position="81"/>
        <end position="103"/>
    </location>
</feature>
<dbReference type="PROSITE" id="PS50928">
    <property type="entry name" value="ABC_TM1"/>
    <property type="match status" value="1"/>
</dbReference>
<feature type="transmembrane region" description="Helical" evidence="9">
    <location>
        <begin position="292"/>
        <end position="315"/>
    </location>
</feature>
<dbReference type="InterPro" id="IPR000515">
    <property type="entry name" value="MetI-like"/>
</dbReference>
<dbReference type="EMBL" id="JAPAHU010000018">
    <property type="protein sequence ID" value="MCW1042665.1"/>
    <property type="molecule type" value="Genomic_DNA"/>
</dbReference>
<dbReference type="GO" id="GO:1990060">
    <property type="term" value="C:maltose transport complex"/>
    <property type="evidence" value="ECO:0007669"/>
    <property type="project" value="TreeGrafter"/>
</dbReference>
<evidence type="ECO:0000313" key="15">
    <source>
        <dbReference type="Proteomes" id="UP000284046"/>
    </source>
</evidence>
<evidence type="ECO:0000313" key="12">
    <source>
        <dbReference type="EMBL" id="MCW1042665.1"/>
    </source>
</evidence>
<dbReference type="Gene3D" id="1.10.3720.10">
    <property type="entry name" value="MetI-like"/>
    <property type="match status" value="1"/>
</dbReference>
<dbReference type="EMBL" id="QRWZ01000020">
    <property type="protein sequence ID" value="RGT59225.1"/>
    <property type="molecule type" value="Genomic_DNA"/>
</dbReference>
<dbReference type="Proteomes" id="UP001526076">
    <property type="component" value="Unassembled WGS sequence"/>
</dbReference>
<gene>
    <name evidence="14" type="ORF">DWX18_10260</name>
    <name evidence="12" type="ORF">OJ597_09595</name>
    <name evidence="13" type="ORF">OJ930_05955</name>
</gene>
<comment type="caution">
    <text evidence="14">The sequence shown here is derived from an EMBL/GenBank/DDBJ whole genome shotgun (WGS) entry which is preliminary data.</text>
</comment>
<dbReference type="SUPFAM" id="SSF160964">
    <property type="entry name" value="MalF N-terminal region-like"/>
    <property type="match status" value="1"/>
</dbReference>